<dbReference type="RefSeq" id="XP_809852.1">
    <property type="nucleotide sequence ID" value="XM_804759.1"/>
</dbReference>
<dbReference type="GeneID" id="3540513"/>
<gene>
    <name evidence="1" type="ORF">Tc00.1047053509755.89</name>
</gene>
<dbReference type="EMBL" id="AAHK01000951">
    <property type="protein sequence ID" value="EAN88001.1"/>
    <property type="molecule type" value="Genomic_DNA"/>
</dbReference>
<dbReference type="KEGG" id="tcr:509755.89"/>
<evidence type="ECO:0000313" key="1">
    <source>
        <dbReference type="EMBL" id="EAN88001.1"/>
    </source>
</evidence>
<evidence type="ECO:0000313" key="2">
    <source>
        <dbReference type="Proteomes" id="UP000002296"/>
    </source>
</evidence>
<dbReference type="AlphaFoldDB" id="Q4D643"/>
<dbReference type="OMA" id="RLHHMLW"/>
<sequence>MRLRLHHMLWSKFLFRIMNGGGQRHSLSMSVCVFTLRTPNNPELSAAWRNFARSCPQGCCTRRIVFERRLHHMLWSKFLFRIMNGGGQRHSLSMSVCVFTLRTPNNPELSAAWRNFARSCPQWCCSRRIVFERLLHHMLWSKFLLRIMDGGSLRHSLSMSVCVFTLRTPNNPELSAAWRNFARSCPQGCCTRRIVFERLLHHMLWSKFLLRIMNGGGQRHSLSMSVCVFTHWTPNNPELSAAWRNFARSCPQWCCSRRIVFERLLHHTLWSKFLFRIMNGGGQRHSLSMSVCVFTHWTPNNPELSAAWRNFARSCPQWCCSRRIVFERLLHHTLWSKFLLRIMNGGGQRHSLSMSVCVFTLRTPNNPELSAAWRNFARSCPQWCCSRRIVFERLLHHMLWSKFLLRIMNGGSQRHSLSMSVCVFTHWTPNNPELSAAWRNFARSCPQWCCSRRIVFERLLHHMLWSKFLLRIMNGGGQRHSLSMSVCVFTLRTPNN</sequence>
<keyword evidence="2" id="KW-1185">Reference proteome</keyword>
<dbReference type="PaxDb" id="353153-Q4D643"/>
<dbReference type="eggNOG" id="ENOG502SHI8">
    <property type="taxonomic scope" value="Eukaryota"/>
</dbReference>
<feature type="non-terminal residue" evidence="1">
    <location>
        <position position="496"/>
    </location>
</feature>
<organism evidence="1 2">
    <name type="scientific">Trypanosoma cruzi (strain CL Brener)</name>
    <dbReference type="NCBI Taxonomy" id="353153"/>
    <lineage>
        <taxon>Eukaryota</taxon>
        <taxon>Discoba</taxon>
        <taxon>Euglenozoa</taxon>
        <taxon>Kinetoplastea</taxon>
        <taxon>Metakinetoplastina</taxon>
        <taxon>Trypanosomatida</taxon>
        <taxon>Trypanosomatidae</taxon>
        <taxon>Trypanosoma</taxon>
        <taxon>Schizotrypanum</taxon>
    </lineage>
</organism>
<reference evidence="1 2" key="1">
    <citation type="journal article" date="2005" name="Science">
        <title>The genome sequence of Trypanosoma cruzi, etiologic agent of Chagas disease.</title>
        <authorList>
            <person name="El-Sayed N.M."/>
            <person name="Myler P.J."/>
            <person name="Bartholomeu D.C."/>
            <person name="Nilsson D."/>
            <person name="Aggarwal G."/>
            <person name="Tran A.N."/>
            <person name="Ghedin E."/>
            <person name="Worthey E.A."/>
            <person name="Delcher A.L."/>
            <person name="Blandin G."/>
            <person name="Westenberger S.J."/>
            <person name="Caler E."/>
            <person name="Cerqueira G.C."/>
            <person name="Branche C."/>
            <person name="Haas B."/>
            <person name="Anupama A."/>
            <person name="Arner E."/>
            <person name="Aslund L."/>
            <person name="Attipoe P."/>
            <person name="Bontempi E."/>
            <person name="Bringaud F."/>
            <person name="Burton P."/>
            <person name="Cadag E."/>
            <person name="Campbell D.A."/>
            <person name="Carrington M."/>
            <person name="Crabtree J."/>
            <person name="Darban H."/>
            <person name="da Silveira J.F."/>
            <person name="de Jong P."/>
            <person name="Edwards K."/>
            <person name="Englund P.T."/>
            <person name="Fazelina G."/>
            <person name="Feldblyum T."/>
            <person name="Ferella M."/>
            <person name="Frasch A.C."/>
            <person name="Gull K."/>
            <person name="Horn D."/>
            <person name="Hou L."/>
            <person name="Huang Y."/>
            <person name="Kindlund E."/>
            <person name="Klingbeil M."/>
            <person name="Kluge S."/>
            <person name="Koo H."/>
            <person name="Lacerda D."/>
            <person name="Levin M.J."/>
            <person name="Lorenzi H."/>
            <person name="Louie T."/>
            <person name="Machado C.R."/>
            <person name="McCulloch R."/>
            <person name="McKenna A."/>
            <person name="Mizuno Y."/>
            <person name="Mottram J.C."/>
            <person name="Nelson S."/>
            <person name="Ochaya S."/>
            <person name="Osoegawa K."/>
            <person name="Pai G."/>
            <person name="Parsons M."/>
            <person name="Pentony M."/>
            <person name="Pettersson U."/>
            <person name="Pop M."/>
            <person name="Ramirez J.L."/>
            <person name="Rinta J."/>
            <person name="Robertson L."/>
            <person name="Salzberg S.L."/>
            <person name="Sanchez D.O."/>
            <person name="Seyler A."/>
            <person name="Sharma R."/>
            <person name="Shetty J."/>
            <person name="Simpson A.J."/>
            <person name="Sisk E."/>
            <person name="Tammi M.T."/>
            <person name="Tarleton R."/>
            <person name="Teixeira S."/>
            <person name="Van Aken S."/>
            <person name="Vogt C."/>
            <person name="Ward P.N."/>
            <person name="Wickstead B."/>
            <person name="Wortman J."/>
            <person name="White O."/>
            <person name="Fraser C.M."/>
            <person name="Stuart K.D."/>
            <person name="Andersson B."/>
        </authorList>
    </citation>
    <scope>NUCLEOTIDE SEQUENCE [LARGE SCALE GENOMIC DNA]</scope>
    <source>
        <strain evidence="1 2">CL Brener</strain>
    </source>
</reference>
<dbReference type="Proteomes" id="UP000002296">
    <property type="component" value="Unassembled WGS sequence"/>
</dbReference>
<comment type="caution">
    <text evidence="1">The sequence shown here is derived from an EMBL/GenBank/DDBJ whole genome shotgun (WGS) entry which is preliminary data.</text>
</comment>
<dbReference type="InParanoid" id="Q4D643"/>
<name>Q4D643_TRYCC</name>
<accession>Q4D643</accession>
<proteinExistence type="predicted"/>
<protein>
    <submittedName>
        <fullName evidence="1">Uncharacterized protein</fullName>
    </submittedName>
</protein>